<dbReference type="PROSITE" id="PS50887">
    <property type="entry name" value="GGDEF"/>
    <property type="match status" value="1"/>
</dbReference>
<name>A0A451G4K2_9GAMM</name>
<dbReference type="InterPro" id="IPR013655">
    <property type="entry name" value="PAS_fold_3"/>
</dbReference>
<evidence type="ECO:0000259" key="4">
    <source>
        <dbReference type="PROSITE" id="PS50887"/>
    </source>
</evidence>
<dbReference type="Pfam" id="PF00563">
    <property type="entry name" value="EAL"/>
    <property type="match status" value="1"/>
</dbReference>
<dbReference type="InterPro" id="IPR029787">
    <property type="entry name" value="Nucleotide_cyclase"/>
</dbReference>
<dbReference type="InterPro" id="IPR000700">
    <property type="entry name" value="PAS-assoc_C"/>
</dbReference>
<dbReference type="InterPro" id="IPR001633">
    <property type="entry name" value="EAL_dom"/>
</dbReference>
<gene>
    <name evidence="5" type="ORF">EPV75_01305</name>
</gene>
<evidence type="ECO:0000313" key="6">
    <source>
        <dbReference type="Proteomes" id="UP000285478"/>
    </source>
</evidence>
<dbReference type="KEGG" id="htr:EPV75_01305"/>
<dbReference type="PANTHER" id="PTHR33121">
    <property type="entry name" value="CYCLIC DI-GMP PHOSPHODIESTERASE PDEF"/>
    <property type="match status" value="1"/>
</dbReference>
<dbReference type="Pfam" id="PF08447">
    <property type="entry name" value="PAS_3"/>
    <property type="match status" value="1"/>
</dbReference>
<dbReference type="AlphaFoldDB" id="A0A451G4K2"/>
<dbReference type="SUPFAM" id="SSF141868">
    <property type="entry name" value="EAL domain-like"/>
    <property type="match status" value="1"/>
</dbReference>
<dbReference type="InterPro" id="IPR000014">
    <property type="entry name" value="PAS"/>
</dbReference>
<feature type="domain" description="GGDEF" evidence="4">
    <location>
        <begin position="285"/>
        <end position="413"/>
    </location>
</feature>
<dbReference type="NCBIfam" id="TIGR00229">
    <property type="entry name" value="sensory_box"/>
    <property type="match status" value="2"/>
</dbReference>
<dbReference type="InterPro" id="IPR043128">
    <property type="entry name" value="Rev_trsase/Diguanyl_cyclase"/>
</dbReference>
<accession>A0A451G4K2</accession>
<evidence type="ECO:0000259" key="3">
    <source>
        <dbReference type="PROSITE" id="PS50883"/>
    </source>
</evidence>
<dbReference type="SMART" id="SM00267">
    <property type="entry name" value="GGDEF"/>
    <property type="match status" value="1"/>
</dbReference>
<dbReference type="PANTHER" id="PTHR33121:SF71">
    <property type="entry name" value="OXYGEN SENSOR PROTEIN DOSP"/>
    <property type="match status" value="1"/>
</dbReference>
<feature type="domain" description="PAC" evidence="2">
    <location>
        <begin position="81"/>
        <end position="133"/>
    </location>
</feature>
<dbReference type="SMART" id="SM00091">
    <property type="entry name" value="PAS"/>
    <property type="match status" value="2"/>
</dbReference>
<dbReference type="CDD" id="cd01948">
    <property type="entry name" value="EAL"/>
    <property type="match status" value="1"/>
</dbReference>
<dbReference type="Pfam" id="PF13426">
    <property type="entry name" value="PAS_9"/>
    <property type="match status" value="1"/>
</dbReference>
<dbReference type="InterPro" id="IPR001610">
    <property type="entry name" value="PAC"/>
</dbReference>
<dbReference type="SUPFAM" id="SSF55073">
    <property type="entry name" value="Nucleotide cyclase"/>
    <property type="match status" value="1"/>
</dbReference>
<evidence type="ECO:0000259" key="2">
    <source>
        <dbReference type="PROSITE" id="PS50113"/>
    </source>
</evidence>
<dbReference type="Pfam" id="PF00990">
    <property type="entry name" value="GGDEF"/>
    <property type="match status" value="1"/>
</dbReference>
<dbReference type="InterPro" id="IPR000160">
    <property type="entry name" value="GGDEF_dom"/>
</dbReference>
<evidence type="ECO:0000313" key="5">
    <source>
        <dbReference type="EMBL" id="QAB14404.1"/>
    </source>
</evidence>
<feature type="domain" description="PAS" evidence="1">
    <location>
        <begin position="155"/>
        <end position="206"/>
    </location>
</feature>
<feature type="domain" description="EAL" evidence="3">
    <location>
        <begin position="423"/>
        <end position="666"/>
    </location>
</feature>
<dbReference type="InterPro" id="IPR035919">
    <property type="entry name" value="EAL_sf"/>
</dbReference>
<protein>
    <submittedName>
        <fullName evidence="5">EAL domain-containing protein</fullName>
    </submittedName>
</protein>
<dbReference type="Proteomes" id="UP000285478">
    <property type="component" value="Chromosome"/>
</dbReference>
<dbReference type="Gene3D" id="3.30.450.20">
    <property type="entry name" value="PAS domain"/>
    <property type="match status" value="2"/>
</dbReference>
<sequence length="666" mass="76940">MSPLSFEAYLNQAPYAFFRWQNTENWPVIYASEAADRLLGYAVSDWTTGKVQYADIVHPEDKQLVIDELTEAAEKGLESIVHAPYRLKTQDDRWIWIKDYTQIIRDDQGRVIEYYGFLEDLTDFLAYKAQAKATQQINDQMNNALDQSNLISRSDQYGNITYVNNNLLNLTGYSRDELIGQPHNILRHPDTPTNVFKEMWQTIQSNRVWKGTLKNRKKNGEPYYVEMTLVPLVDDQGRFIEYLAIRHEVTGLITKQMDLETAVKTSRLLNIPNRVALLEAIETLEHPQLALFDLDNFKQVNEYFGHQFGDQMLISTLLHLFLYKPLDTRVYHLGSDQLVLTSEEPDAQRFEQQMIQLRNRLSNHKITVQSQDIYINQTLALSFEPKENLLNSLEVAMRHAKNTHQDVLVYSSAIDTYQQRADNLMWSEKLNQALLEDRITTFFQPILNLRSGRIEKHEALVRMIEPDDKVISPFFFLEVSQQTKKYPILSKRVVAKAFQAFKRSEQAFSINISATDMTNPDYVDYLLKHVEQFSHPERITLEILESEEITDFVKVEKFIDQLRGLGCKIAIDDFGAGYANFENLLKLHADFIKIDGSLIKQLAENQDAYDIVESIVSFAKKKDIQTIAEFVSSADILDAVKRLDIDFAQGYFIGEPAKAPMDAPEL</sequence>
<dbReference type="SMART" id="SM00052">
    <property type="entry name" value="EAL"/>
    <property type="match status" value="1"/>
</dbReference>
<dbReference type="PROSITE" id="PS50883">
    <property type="entry name" value="EAL"/>
    <property type="match status" value="1"/>
</dbReference>
<dbReference type="Gene3D" id="3.30.70.270">
    <property type="match status" value="1"/>
</dbReference>
<dbReference type="InterPro" id="IPR035965">
    <property type="entry name" value="PAS-like_dom_sf"/>
</dbReference>
<dbReference type="SUPFAM" id="SSF55785">
    <property type="entry name" value="PYP-like sensor domain (PAS domain)"/>
    <property type="match status" value="2"/>
</dbReference>
<organism evidence="5 6">
    <name type="scientific">Hydrogenovibrio thermophilus</name>
    <dbReference type="NCBI Taxonomy" id="265883"/>
    <lineage>
        <taxon>Bacteria</taxon>
        <taxon>Pseudomonadati</taxon>
        <taxon>Pseudomonadota</taxon>
        <taxon>Gammaproteobacteria</taxon>
        <taxon>Thiotrichales</taxon>
        <taxon>Piscirickettsiaceae</taxon>
        <taxon>Hydrogenovibrio</taxon>
    </lineage>
</organism>
<dbReference type="Gene3D" id="3.20.20.450">
    <property type="entry name" value="EAL domain"/>
    <property type="match status" value="1"/>
</dbReference>
<keyword evidence="6" id="KW-1185">Reference proteome</keyword>
<reference evidence="5 6" key="1">
    <citation type="journal article" date="2018" name="Environ. Microbiol.">
        <title>Genomes of ubiquitous marine and hypersaline Hydrogenovibrio, Thiomicrorhabdus and Thiomicrospira spp. encode a diversity of mechanisms to sustain chemolithoautotrophy in heterogeneous environments.</title>
        <authorList>
            <person name="Scott K.M."/>
            <person name="Williams J."/>
            <person name="Porter C.M.B."/>
            <person name="Russel S."/>
            <person name="Harmer T.L."/>
            <person name="Paul J.H."/>
            <person name="Antonen K.M."/>
            <person name="Bridges M.K."/>
            <person name="Camper G.J."/>
            <person name="Campla C.K."/>
            <person name="Casella L.G."/>
            <person name="Chase E."/>
            <person name="Conrad J.W."/>
            <person name="Cruz M.C."/>
            <person name="Dunlap D.S."/>
            <person name="Duran L."/>
            <person name="Fahsbender E.M."/>
            <person name="Goldsmith D.B."/>
            <person name="Keeley R.F."/>
            <person name="Kondoff M.R."/>
            <person name="Kussy B.I."/>
            <person name="Lane M.K."/>
            <person name="Lawler S."/>
            <person name="Leigh B.A."/>
            <person name="Lewis C."/>
            <person name="Lostal L.M."/>
            <person name="Marking D."/>
            <person name="Mancera P.A."/>
            <person name="McClenthan E.C."/>
            <person name="McIntyre E.A."/>
            <person name="Mine J.A."/>
            <person name="Modi S."/>
            <person name="Moore B.D."/>
            <person name="Morgan W.A."/>
            <person name="Nelson K.M."/>
            <person name="Nguyen K.N."/>
            <person name="Ogburn N."/>
            <person name="Parrino D.G."/>
            <person name="Pedapudi A.D."/>
            <person name="Pelham R.P."/>
            <person name="Preece A.M."/>
            <person name="Rampersad E.A."/>
            <person name="Richardson J.C."/>
            <person name="Rodgers C.M."/>
            <person name="Schaffer B.L."/>
            <person name="Sheridan N.E."/>
            <person name="Solone M.R."/>
            <person name="Staley Z.R."/>
            <person name="Tabuchi M."/>
            <person name="Waide R.J."/>
            <person name="Wanjugi P.W."/>
            <person name="Young S."/>
            <person name="Clum A."/>
            <person name="Daum C."/>
            <person name="Huntemann M."/>
            <person name="Ivanova N."/>
            <person name="Kyrpides N."/>
            <person name="Mikhailova N."/>
            <person name="Palaniappan K."/>
            <person name="Pillay M."/>
            <person name="Reddy T.B.K."/>
            <person name="Shapiro N."/>
            <person name="Stamatis D."/>
            <person name="Varghese N."/>
            <person name="Woyke T."/>
            <person name="Boden R."/>
            <person name="Freyermuth S.K."/>
            <person name="Kerfeld C.A."/>
        </authorList>
    </citation>
    <scope>NUCLEOTIDE SEQUENCE [LARGE SCALE GENOMIC DNA]</scope>
    <source>
        <strain evidence="5 6">JR-2</strain>
    </source>
</reference>
<dbReference type="RefSeq" id="WP_128384213.1">
    <property type="nucleotide sequence ID" value="NZ_CP035033.1"/>
</dbReference>
<dbReference type="PROSITE" id="PS50113">
    <property type="entry name" value="PAC"/>
    <property type="match status" value="2"/>
</dbReference>
<dbReference type="PROSITE" id="PS50112">
    <property type="entry name" value="PAS"/>
    <property type="match status" value="2"/>
</dbReference>
<proteinExistence type="predicted"/>
<feature type="domain" description="PAS" evidence="1">
    <location>
        <begin position="28"/>
        <end position="76"/>
    </location>
</feature>
<dbReference type="CDD" id="cd00130">
    <property type="entry name" value="PAS"/>
    <property type="match status" value="2"/>
</dbReference>
<dbReference type="InterPro" id="IPR050706">
    <property type="entry name" value="Cyclic-di-GMP_PDE-like"/>
</dbReference>
<dbReference type="SMART" id="SM00086">
    <property type="entry name" value="PAC"/>
    <property type="match status" value="2"/>
</dbReference>
<dbReference type="GO" id="GO:0071111">
    <property type="term" value="F:cyclic-guanylate-specific phosphodiesterase activity"/>
    <property type="evidence" value="ECO:0007669"/>
    <property type="project" value="InterPro"/>
</dbReference>
<evidence type="ECO:0000259" key="1">
    <source>
        <dbReference type="PROSITE" id="PS50112"/>
    </source>
</evidence>
<dbReference type="EMBL" id="CP035033">
    <property type="protein sequence ID" value="QAB14404.1"/>
    <property type="molecule type" value="Genomic_DNA"/>
</dbReference>
<feature type="domain" description="PAC" evidence="2">
    <location>
        <begin position="207"/>
        <end position="261"/>
    </location>
</feature>